<reference evidence="1 2" key="1">
    <citation type="submission" date="2012-04" db="EMBL/GenBank/DDBJ databases">
        <authorList>
            <person name="Weinstock G."/>
            <person name="Sodergren E."/>
            <person name="Lobos E.A."/>
            <person name="Fulton L."/>
            <person name="Fulton R."/>
            <person name="Courtney L."/>
            <person name="Fronick C."/>
            <person name="O'Laughlin M."/>
            <person name="Godfrey J."/>
            <person name="Wilson R.M."/>
            <person name="Miner T."/>
            <person name="Farmer C."/>
            <person name="Delehaunty K."/>
            <person name="Cordes M."/>
            <person name="Minx P."/>
            <person name="Tomlinson C."/>
            <person name="Chen J."/>
            <person name="Wollam A."/>
            <person name="Pepin K.H."/>
            <person name="Bhonagiri V."/>
            <person name="Zhang X."/>
            <person name="Suruliraj S."/>
            <person name="Warren W."/>
            <person name="Mitreva M."/>
            <person name="Mardis E.R."/>
            <person name="Wilson R.K."/>
        </authorList>
    </citation>
    <scope>NUCLEOTIDE SEQUENCE [LARGE SCALE GENOMIC DNA]</scope>
    <source>
        <strain evidence="1 2">505</strain>
    </source>
</reference>
<protein>
    <submittedName>
        <fullName evidence="1">Uncharacterized protein</fullName>
    </submittedName>
</protein>
<sequence length="55" mass="6683">MSHLLFRINGVPEVASSKNKPKFHKNSRSHFVNFFLFLEADHFWHNLFFYLNKIM</sequence>
<name>J6K4W2_ENTFC</name>
<proteinExistence type="predicted"/>
<evidence type="ECO:0000313" key="1">
    <source>
        <dbReference type="EMBL" id="EJY45028.1"/>
    </source>
</evidence>
<organism evidence="1 2">
    <name type="scientific">Enterococcus faecium 505</name>
    <dbReference type="NCBI Taxonomy" id="1134806"/>
    <lineage>
        <taxon>Bacteria</taxon>
        <taxon>Bacillati</taxon>
        <taxon>Bacillota</taxon>
        <taxon>Bacilli</taxon>
        <taxon>Lactobacillales</taxon>
        <taxon>Enterococcaceae</taxon>
        <taxon>Enterococcus</taxon>
    </lineage>
</organism>
<comment type="caution">
    <text evidence="1">The sequence shown here is derived from an EMBL/GenBank/DDBJ whole genome shotgun (WGS) entry which is preliminary data.</text>
</comment>
<dbReference type="EMBL" id="AMBL01000054">
    <property type="protein sequence ID" value="EJY45028.1"/>
    <property type="molecule type" value="Genomic_DNA"/>
</dbReference>
<dbReference type="AlphaFoldDB" id="J6K4W2"/>
<dbReference type="Proteomes" id="UP000006403">
    <property type="component" value="Unassembled WGS sequence"/>
</dbReference>
<dbReference type="HOGENOM" id="CLU_3025174_0_0_9"/>
<accession>J6K4W2</accession>
<evidence type="ECO:0000313" key="2">
    <source>
        <dbReference type="Proteomes" id="UP000006403"/>
    </source>
</evidence>
<gene>
    <name evidence="1" type="ORF">HMPREF1348_01707</name>
</gene>